<keyword evidence="5" id="KW-1185">Reference proteome</keyword>
<evidence type="ECO:0000256" key="2">
    <source>
        <dbReference type="SAM" id="MobiDB-lite"/>
    </source>
</evidence>
<feature type="chain" id="PRO_5045896574" evidence="3">
    <location>
        <begin position="21"/>
        <end position="549"/>
    </location>
</feature>
<sequence>MMRKRLFTLFVIILSISLVSGCMQKPSSGEEEASATDDSGVTKITTVRTLKDDTKFKDGQDVNDNVVTDWAKDELNIDFDTLWTVPSDEQYNTKIRLAMSAGKDLPDVFLVSDNQLISDLIESGRVMQIDEAIDQYASPRLKEIFQKFPKAFYPGTVDGKRYGLPRFSGGNGSDSLLWVRQDWLDKFNLKAPKTMEELEHVMDVFTNQDPDGNGKDDTIGLTLASKNGLATWLADGSFIFGAEGDYEPKYWSENEEGKLVYGSIQPNAKKALSKLHDWYTKGYLDKEVGILDEQAAIESFIAGKSGIISAPPWADGWPIADAEKNNKGADVQPYPLPSGENGQIGRRGEGLTTGQFLFSKDFKHMDKFFEYWDAIYGYTLGDSKFFEKGMFEDYDYVMKDGQPVYDQKVIENVTGEEVIDPGKYFLTTDVPTVPYMLYDLLEQFHETGREPENPYEYRLAGKSEEYIEAGAIVNQQNDIRIENDFNGPPTKTLKEKGELLEKMEQEVYADIIYGNKPVDAFDEFVNNWKNSGGGEITKEVNEWYESVQQ</sequence>
<dbReference type="Gene3D" id="3.40.190.10">
    <property type="entry name" value="Periplasmic binding protein-like II"/>
    <property type="match status" value="3"/>
</dbReference>
<organism evidence="4 5">
    <name type="scientific">Halobacillus salinarum</name>
    <dbReference type="NCBI Taxonomy" id="2932257"/>
    <lineage>
        <taxon>Bacteria</taxon>
        <taxon>Bacillati</taxon>
        <taxon>Bacillota</taxon>
        <taxon>Bacilli</taxon>
        <taxon>Bacillales</taxon>
        <taxon>Bacillaceae</taxon>
        <taxon>Halobacillus</taxon>
    </lineage>
</organism>
<evidence type="ECO:0000313" key="5">
    <source>
        <dbReference type="Proteomes" id="UP000831787"/>
    </source>
</evidence>
<dbReference type="InterPro" id="IPR050490">
    <property type="entry name" value="Bact_solute-bd_prot1"/>
</dbReference>
<keyword evidence="1 3" id="KW-0732">Signal</keyword>
<reference evidence="4 5" key="1">
    <citation type="submission" date="2022-04" db="EMBL/GenBank/DDBJ databases">
        <title>Halobacillus sp. isolated from saltern.</title>
        <authorList>
            <person name="Won M."/>
            <person name="Lee C.-M."/>
            <person name="Woen H.-Y."/>
            <person name="Kwon S.-W."/>
        </authorList>
    </citation>
    <scope>NUCLEOTIDE SEQUENCE [LARGE SCALE GENOMIC DNA]</scope>
    <source>
        <strain evidence="4 5">SSBR10-3</strain>
    </source>
</reference>
<dbReference type="CDD" id="cd13580">
    <property type="entry name" value="PBP2_AlgQ_like_1"/>
    <property type="match status" value="1"/>
</dbReference>
<name>A0ABY4EI67_9BACI</name>
<dbReference type="PANTHER" id="PTHR43649">
    <property type="entry name" value="ARABINOSE-BINDING PROTEIN-RELATED"/>
    <property type="match status" value="1"/>
</dbReference>
<accession>A0ABY4EI67</accession>
<feature type="signal peptide" evidence="3">
    <location>
        <begin position="1"/>
        <end position="20"/>
    </location>
</feature>
<dbReference type="SUPFAM" id="SSF53850">
    <property type="entry name" value="Periplasmic binding protein-like II"/>
    <property type="match status" value="1"/>
</dbReference>
<dbReference type="PROSITE" id="PS51257">
    <property type="entry name" value="PROKAR_LIPOPROTEIN"/>
    <property type="match status" value="1"/>
</dbReference>
<gene>
    <name evidence="4" type="ORF">MUN89_20125</name>
</gene>
<evidence type="ECO:0000256" key="1">
    <source>
        <dbReference type="ARBA" id="ARBA00022729"/>
    </source>
</evidence>
<dbReference type="EMBL" id="CP095073">
    <property type="protein sequence ID" value="UOQ44137.1"/>
    <property type="molecule type" value="Genomic_DNA"/>
</dbReference>
<protein>
    <submittedName>
        <fullName evidence="4">Extracellular solute-binding protein</fullName>
    </submittedName>
</protein>
<proteinExistence type="predicted"/>
<dbReference type="Proteomes" id="UP000831787">
    <property type="component" value="Chromosome"/>
</dbReference>
<dbReference type="PANTHER" id="PTHR43649:SF33">
    <property type="entry name" value="POLYGALACTURONAN_RHAMNOGALACTURONAN-BINDING PROTEIN YTCQ"/>
    <property type="match status" value="1"/>
</dbReference>
<feature type="region of interest" description="Disordered" evidence="2">
    <location>
        <begin position="328"/>
        <end position="347"/>
    </location>
</feature>
<evidence type="ECO:0000256" key="3">
    <source>
        <dbReference type="SAM" id="SignalP"/>
    </source>
</evidence>
<evidence type="ECO:0000313" key="4">
    <source>
        <dbReference type="EMBL" id="UOQ44137.1"/>
    </source>
</evidence>
<dbReference type="RefSeq" id="WP_244709853.1">
    <property type="nucleotide sequence ID" value="NZ_CP095073.1"/>
</dbReference>